<dbReference type="EMBL" id="BONI01000192">
    <property type="protein sequence ID" value="GIG11661.1"/>
    <property type="molecule type" value="Genomic_DNA"/>
</dbReference>
<comment type="caution">
    <text evidence="1">The sequence shown here is derived from an EMBL/GenBank/DDBJ whole genome shotgun (WGS) entry which is preliminary data.</text>
</comment>
<proteinExistence type="predicted"/>
<evidence type="ECO:0000313" key="2">
    <source>
        <dbReference type="Proteomes" id="UP000630887"/>
    </source>
</evidence>
<dbReference type="AlphaFoldDB" id="A0A8J3LAU7"/>
<sequence>MTTHELTVPTQHDGLSLGRYHPPALSSVRGTAFEQRLTTAQRRLLEIGEAANLLSVLRHHANNACHGLAEVIGSAALAPYAKALVTSLADERKLGADAEAVGRALRLPVYGDRTYYRKAHATTPLACVLLFCRLDVFGSRLAQTLAVLSRSPALLPILRRFSMDGHARARRTLSTNRSVLAHLWHSFDDRSAADLRPVVVAHVDELLLIADRCFHSPDVFAECGFPDPWLVAEQVWNQSRRRAEYTSHPSFALGLVDASRTR</sequence>
<reference evidence="1 2" key="1">
    <citation type="submission" date="2021-01" db="EMBL/GenBank/DDBJ databases">
        <title>Whole genome shotgun sequence of Catellatospora coxensis NBRC 107359.</title>
        <authorList>
            <person name="Komaki H."/>
            <person name="Tamura T."/>
        </authorList>
    </citation>
    <scope>NUCLEOTIDE SEQUENCE [LARGE SCALE GENOMIC DNA]</scope>
    <source>
        <strain evidence="1 2">NBRC 107359</strain>
    </source>
</reference>
<name>A0A8J3LAU7_9ACTN</name>
<organism evidence="1 2">
    <name type="scientific">Catellatospora coxensis</name>
    <dbReference type="NCBI Taxonomy" id="310354"/>
    <lineage>
        <taxon>Bacteria</taxon>
        <taxon>Bacillati</taxon>
        <taxon>Actinomycetota</taxon>
        <taxon>Actinomycetes</taxon>
        <taxon>Micromonosporales</taxon>
        <taxon>Micromonosporaceae</taxon>
        <taxon>Catellatospora</taxon>
    </lineage>
</organism>
<keyword evidence="2" id="KW-1185">Reference proteome</keyword>
<accession>A0A8J3LAU7</accession>
<evidence type="ECO:0000313" key="1">
    <source>
        <dbReference type="EMBL" id="GIG11661.1"/>
    </source>
</evidence>
<protein>
    <submittedName>
        <fullName evidence="1">Uncharacterized protein</fullName>
    </submittedName>
</protein>
<dbReference type="RefSeq" id="WP_203699621.1">
    <property type="nucleotide sequence ID" value="NZ_BAAALC010000052.1"/>
</dbReference>
<dbReference type="Proteomes" id="UP000630887">
    <property type="component" value="Unassembled WGS sequence"/>
</dbReference>
<gene>
    <name evidence="1" type="ORF">Cco03nite_83610</name>
</gene>